<reference evidence="2 3" key="1">
    <citation type="submission" date="2019-11" db="EMBL/GenBank/DDBJ databases">
        <title>Novel species isolated from a subtropical stream in China.</title>
        <authorList>
            <person name="Lu H."/>
        </authorList>
    </citation>
    <scope>NUCLEOTIDE SEQUENCE [LARGE SCALE GENOMIC DNA]</scope>
    <source>
        <strain evidence="2 3">FT80W</strain>
    </source>
</reference>
<dbReference type="PROSITE" id="PS51725">
    <property type="entry name" value="ABM"/>
    <property type="match status" value="1"/>
</dbReference>
<dbReference type="SUPFAM" id="SSF54909">
    <property type="entry name" value="Dimeric alpha+beta barrel"/>
    <property type="match status" value="1"/>
</dbReference>
<dbReference type="RefSeq" id="WP_154374919.1">
    <property type="nucleotide sequence ID" value="NZ_WKJK01000003.1"/>
</dbReference>
<dbReference type="InterPro" id="IPR007138">
    <property type="entry name" value="ABM_dom"/>
</dbReference>
<sequence length="116" mass="13585">MPTPSRLTFIVHLPAKPERYAELEAGVRQVLTDMSHEPDFIECTLHRSQNDPNTLVVYESWSCDREYFLQHHLPRHYRADFERELPGRLAAERRIEFLDAVSPALQLRATSLPEEE</sequence>
<comment type="caution">
    <text evidence="2">The sequence shown here is derived from an EMBL/GenBank/DDBJ whole genome shotgun (WGS) entry which is preliminary data.</text>
</comment>
<accession>A0A6I2KWN4</accession>
<dbReference type="Pfam" id="PF03992">
    <property type="entry name" value="ABM"/>
    <property type="match status" value="1"/>
</dbReference>
<dbReference type="GO" id="GO:0004497">
    <property type="term" value="F:monooxygenase activity"/>
    <property type="evidence" value="ECO:0007669"/>
    <property type="project" value="UniProtKB-KW"/>
</dbReference>
<keyword evidence="3" id="KW-1185">Reference proteome</keyword>
<keyword evidence="2" id="KW-0560">Oxidoreductase</keyword>
<dbReference type="InterPro" id="IPR011008">
    <property type="entry name" value="Dimeric_a/b-barrel"/>
</dbReference>
<feature type="domain" description="ABM" evidence="1">
    <location>
        <begin position="7"/>
        <end position="97"/>
    </location>
</feature>
<evidence type="ECO:0000313" key="2">
    <source>
        <dbReference type="EMBL" id="MRW89962.1"/>
    </source>
</evidence>
<organism evidence="2 3">
    <name type="scientific">Duganella guangzhouensis</name>
    <dbReference type="NCBI Taxonomy" id="2666084"/>
    <lineage>
        <taxon>Bacteria</taxon>
        <taxon>Pseudomonadati</taxon>
        <taxon>Pseudomonadota</taxon>
        <taxon>Betaproteobacteria</taxon>
        <taxon>Burkholderiales</taxon>
        <taxon>Oxalobacteraceae</taxon>
        <taxon>Telluria group</taxon>
        <taxon>Duganella</taxon>
    </lineage>
</organism>
<dbReference type="EMBL" id="WKJK01000003">
    <property type="protein sequence ID" value="MRW89962.1"/>
    <property type="molecule type" value="Genomic_DNA"/>
</dbReference>
<proteinExistence type="predicted"/>
<name>A0A6I2KWN4_9BURK</name>
<dbReference type="Gene3D" id="3.30.70.100">
    <property type="match status" value="1"/>
</dbReference>
<protein>
    <submittedName>
        <fullName evidence="2">Antibiotic biosynthesis monooxygenase</fullName>
    </submittedName>
</protein>
<keyword evidence="2" id="KW-0503">Monooxygenase</keyword>
<evidence type="ECO:0000313" key="3">
    <source>
        <dbReference type="Proteomes" id="UP000433309"/>
    </source>
</evidence>
<gene>
    <name evidence="2" type="ORF">GJ699_08205</name>
</gene>
<evidence type="ECO:0000259" key="1">
    <source>
        <dbReference type="PROSITE" id="PS51725"/>
    </source>
</evidence>
<dbReference type="AlphaFoldDB" id="A0A6I2KWN4"/>
<dbReference type="Proteomes" id="UP000433309">
    <property type="component" value="Unassembled WGS sequence"/>
</dbReference>